<gene>
    <name evidence="1" type="ORF">TCM_045214</name>
</gene>
<dbReference type="AlphaFoldDB" id="A0A061FSZ9"/>
<protein>
    <submittedName>
        <fullName evidence="1">Uncharacterized protein</fullName>
    </submittedName>
</protein>
<dbReference type="EMBL" id="CM001888">
    <property type="protein sequence ID" value="EOY19842.1"/>
    <property type="molecule type" value="Genomic_DNA"/>
</dbReference>
<sequence length="69" mass="7564">MHGKGKMEVVCCRIVKDKGGFVLLVFEGGRRGCEADSETEKAYREWKRCSQILLCGSGTTGAIVIPTQE</sequence>
<dbReference type="Gramene" id="EOY19842">
    <property type="protein sequence ID" value="EOY19842"/>
    <property type="gene ID" value="TCM_045214"/>
</dbReference>
<accession>A0A061FSZ9</accession>
<proteinExistence type="predicted"/>
<evidence type="ECO:0000313" key="1">
    <source>
        <dbReference type="EMBL" id="EOY19842.1"/>
    </source>
</evidence>
<organism evidence="1 2">
    <name type="scientific">Theobroma cacao</name>
    <name type="common">Cacao</name>
    <name type="synonym">Cocoa</name>
    <dbReference type="NCBI Taxonomy" id="3641"/>
    <lineage>
        <taxon>Eukaryota</taxon>
        <taxon>Viridiplantae</taxon>
        <taxon>Streptophyta</taxon>
        <taxon>Embryophyta</taxon>
        <taxon>Tracheophyta</taxon>
        <taxon>Spermatophyta</taxon>
        <taxon>Magnoliopsida</taxon>
        <taxon>eudicotyledons</taxon>
        <taxon>Gunneridae</taxon>
        <taxon>Pentapetalae</taxon>
        <taxon>rosids</taxon>
        <taxon>malvids</taxon>
        <taxon>Malvales</taxon>
        <taxon>Malvaceae</taxon>
        <taxon>Byttnerioideae</taxon>
        <taxon>Theobroma</taxon>
    </lineage>
</organism>
<dbReference type="Proteomes" id="UP000026915">
    <property type="component" value="Chromosome 10"/>
</dbReference>
<reference evidence="1 2" key="1">
    <citation type="journal article" date="2013" name="Genome Biol.">
        <title>The genome sequence of the most widely cultivated cacao type and its use to identify candidate genes regulating pod color.</title>
        <authorList>
            <person name="Motamayor J.C."/>
            <person name="Mockaitis K."/>
            <person name="Schmutz J."/>
            <person name="Haiminen N."/>
            <person name="Iii D.L."/>
            <person name="Cornejo O."/>
            <person name="Findley S.D."/>
            <person name="Zheng P."/>
            <person name="Utro F."/>
            <person name="Royaert S."/>
            <person name="Saski C."/>
            <person name="Jenkins J."/>
            <person name="Podicheti R."/>
            <person name="Zhao M."/>
            <person name="Scheffler B.E."/>
            <person name="Stack J.C."/>
            <person name="Feltus F.A."/>
            <person name="Mustiga G.M."/>
            <person name="Amores F."/>
            <person name="Phillips W."/>
            <person name="Marelli J.P."/>
            <person name="May G.D."/>
            <person name="Shapiro H."/>
            <person name="Ma J."/>
            <person name="Bustamante C.D."/>
            <person name="Schnell R.J."/>
            <person name="Main D."/>
            <person name="Gilbert D."/>
            <person name="Parida L."/>
            <person name="Kuhn D.N."/>
        </authorList>
    </citation>
    <scope>NUCLEOTIDE SEQUENCE [LARGE SCALE GENOMIC DNA]</scope>
    <source>
        <strain evidence="2">cv. Matina 1-6</strain>
    </source>
</reference>
<dbReference type="InParanoid" id="A0A061FSZ9"/>
<dbReference type="HOGENOM" id="CLU_2780957_0_0_1"/>
<evidence type="ECO:0000313" key="2">
    <source>
        <dbReference type="Proteomes" id="UP000026915"/>
    </source>
</evidence>
<keyword evidence="2" id="KW-1185">Reference proteome</keyword>
<name>A0A061FSZ9_THECC</name>